<feature type="transmembrane region" description="Helical" evidence="1">
    <location>
        <begin position="21"/>
        <end position="41"/>
    </location>
</feature>
<protein>
    <submittedName>
        <fullName evidence="2">Uncharacterized protein</fullName>
    </submittedName>
</protein>
<organism evidence="2 3">
    <name type="scientific">Anabaena subtropica FACHB-260</name>
    <dbReference type="NCBI Taxonomy" id="2692884"/>
    <lineage>
        <taxon>Bacteria</taxon>
        <taxon>Bacillati</taxon>
        <taxon>Cyanobacteriota</taxon>
        <taxon>Cyanophyceae</taxon>
        <taxon>Nostocales</taxon>
        <taxon>Nostocaceae</taxon>
        <taxon>Anabaena</taxon>
    </lineage>
</organism>
<proteinExistence type="predicted"/>
<dbReference type="Proteomes" id="UP000607281">
    <property type="component" value="Unassembled WGS sequence"/>
</dbReference>
<sequence length="429" mass="45973">MDKISTNINGSDISDYVRINFNYWSLGTRLITFILMFVAVANKSAVAKESIVSENQQAKLTAPQNPEESESHQQLKISLRQKLLAHKKNRHLAKLHSVSFNDGFIANVQPETFSNSFAEDKFLVESANVLASNDNFSKDLLADPDINRELPAKEQANISQPQEPQVIAQIDSSGTVGDTFGDTNQLRQELLIDPIVIPGERTKASPGSSAGTPSGYGASFGQAYIGGGLYFPLERSRDRVDGSLSVGFGLGDAAKSVGLEVNVNITSVGGGNDFDFGDSGGVGFKLHKYFSDGTAVAVGWSNPIKWGDVNRAKDTIYGVVTRSFPLQPDSPDNKMPLTVSVGLGSGAFRSKGAIDANENAVNLFASLGLRVIPQVSLVSSWTGNRLNMGASFAPFQNTPIVINAIFTDVTSNLDTGLGFSLSAGYTFRF</sequence>
<accession>A0ABR8CK16</accession>
<evidence type="ECO:0000256" key="1">
    <source>
        <dbReference type="SAM" id="Phobius"/>
    </source>
</evidence>
<keyword evidence="1" id="KW-0812">Transmembrane</keyword>
<keyword evidence="3" id="KW-1185">Reference proteome</keyword>
<dbReference type="EMBL" id="JACJRF010000005">
    <property type="protein sequence ID" value="MBD2343495.1"/>
    <property type="molecule type" value="Genomic_DNA"/>
</dbReference>
<keyword evidence="1" id="KW-1133">Transmembrane helix</keyword>
<name>A0ABR8CK16_9NOST</name>
<keyword evidence="1" id="KW-0472">Membrane</keyword>
<reference evidence="2 3" key="1">
    <citation type="journal article" date="2020" name="ISME J.">
        <title>Comparative genomics reveals insights into cyanobacterial evolution and habitat adaptation.</title>
        <authorList>
            <person name="Chen M.Y."/>
            <person name="Teng W.K."/>
            <person name="Zhao L."/>
            <person name="Hu C.X."/>
            <person name="Zhou Y.K."/>
            <person name="Han B.P."/>
            <person name="Song L.R."/>
            <person name="Shu W.S."/>
        </authorList>
    </citation>
    <scope>NUCLEOTIDE SEQUENCE [LARGE SCALE GENOMIC DNA]</scope>
    <source>
        <strain evidence="2 3">FACHB-260</strain>
    </source>
</reference>
<evidence type="ECO:0000313" key="2">
    <source>
        <dbReference type="EMBL" id="MBD2343495.1"/>
    </source>
</evidence>
<gene>
    <name evidence="2" type="ORF">H6G18_04940</name>
</gene>
<dbReference type="RefSeq" id="WP_190405964.1">
    <property type="nucleotide sequence ID" value="NZ_JACJRF010000005.1"/>
</dbReference>
<comment type="caution">
    <text evidence="2">The sequence shown here is derived from an EMBL/GenBank/DDBJ whole genome shotgun (WGS) entry which is preliminary data.</text>
</comment>
<evidence type="ECO:0000313" key="3">
    <source>
        <dbReference type="Proteomes" id="UP000607281"/>
    </source>
</evidence>